<organism evidence="1 2">
    <name type="scientific">Anguilla anguilla</name>
    <name type="common">European freshwater eel</name>
    <name type="synonym">Muraena anguilla</name>
    <dbReference type="NCBI Taxonomy" id="7936"/>
    <lineage>
        <taxon>Eukaryota</taxon>
        <taxon>Metazoa</taxon>
        <taxon>Chordata</taxon>
        <taxon>Craniata</taxon>
        <taxon>Vertebrata</taxon>
        <taxon>Euteleostomi</taxon>
        <taxon>Actinopterygii</taxon>
        <taxon>Neopterygii</taxon>
        <taxon>Teleostei</taxon>
        <taxon>Anguilliformes</taxon>
        <taxon>Anguillidae</taxon>
        <taxon>Anguilla</taxon>
    </lineage>
</organism>
<sequence length="131" mass="14741">RTHTVHTHTQRTHRVRCACHTQSPFRDSEGKRRGWSSVTPTVNLHCLTLTLTLTLTQSLSLTPNPNPNLNPKPNRPQQHRETISMVTSVVAQGFLQTVHKTVEVFQNSTCRGPHGEVPFHTFLQTNLSSTV</sequence>
<gene>
    <name evidence="1" type="ORF">ANANG_G00201010</name>
</gene>
<evidence type="ECO:0000313" key="2">
    <source>
        <dbReference type="Proteomes" id="UP001044222"/>
    </source>
</evidence>
<accession>A0A9D3RTK7</accession>
<dbReference type="EMBL" id="JAFIRN010000011">
    <property type="protein sequence ID" value="KAG5839067.1"/>
    <property type="molecule type" value="Genomic_DNA"/>
</dbReference>
<reference evidence="1" key="1">
    <citation type="submission" date="2021-01" db="EMBL/GenBank/DDBJ databases">
        <title>A chromosome-scale assembly of European eel, Anguilla anguilla.</title>
        <authorList>
            <person name="Henkel C."/>
            <person name="Jong-Raadsen S.A."/>
            <person name="Dufour S."/>
            <person name="Weltzien F.-A."/>
            <person name="Palstra A.P."/>
            <person name="Pelster B."/>
            <person name="Spaink H.P."/>
            <person name="Van Den Thillart G.E."/>
            <person name="Jansen H."/>
            <person name="Zahm M."/>
            <person name="Klopp C."/>
            <person name="Cedric C."/>
            <person name="Louis A."/>
            <person name="Berthelot C."/>
            <person name="Parey E."/>
            <person name="Roest Crollius H."/>
            <person name="Montfort J."/>
            <person name="Robinson-Rechavi M."/>
            <person name="Bucao C."/>
            <person name="Bouchez O."/>
            <person name="Gislard M."/>
            <person name="Lluch J."/>
            <person name="Milhes M."/>
            <person name="Lampietro C."/>
            <person name="Lopez Roques C."/>
            <person name="Donnadieu C."/>
            <person name="Braasch I."/>
            <person name="Desvignes T."/>
            <person name="Postlethwait J."/>
            <person name="Bobe J."/>
            <person name="Guiguen Y."/>
            <person name="Dirks R."/>
        </authorList>
    </citation>
    <scope>NUCLEOTIDE SEQUENCE</scope>
    <source>
        <strain evidence="1">Tag_6206</strain>
        <tissue evidence="1">Liver</tissue>
    </source>
</reference>
<name>A0A9D3RTK7_ANGAN</name>
<dbReference type="AlphaFoldDB" id="A0A9D3RTK7"/>
<comment type="caution">
    <text evidence="1">The sequence shown here is derived from an EMBL/GenBank/DDBJ whole genome shotgun (WGS) entry which is preliminary data.</text>
</comment>
<protein>
    <submittedName>
        <fullName evidence="1">Uncharacterized protein</fullName>
    </submittedName>
</protein>
<dbReference type="Proteomes" id="UP001044222">
    <property type="component" value="Chromosome 11"/>
</dbReference>
<feature type="non-terminal residue" evidence="1">
    <location>
        <position position="1"/>
    </location>
</feature>
<keyword evidence="2" id="KW-1185">Reference proteome</keyword>
<proteinExistence type="predicted"/>
<evidence type="ECO:0000313" key="1">
    <source>
        <dbReference type="EMBL" id="KAG5839067.1"/>
    </source>
</evidence>